<gene>
    <name evidence="2" type="ORF">TIFTF001_009450</name>
</gene>
<dbReference type="Proteomes" id="UP001187192">
    <property type="component" value="Unassembled WGS sequence"/>
</dbReference>
<proteinExistence type="predicted"/>
<accession>A0AA87ZUN5</accession>
<protein>
    <submittedName>
        <fullName evidence="2">Uncharacterized protein</fullName>
    </submittedName>
</protein>
<name>A0AA87ZUN5_FICCA</name>
<dbReference type="AlphaFoldDB" id="A0AA87ZUN5"/>
<evidence type="ECO:0000256" key="1">
    <source>
        <dbReference type="SAM" id="MobiDB-lite"/>
    </source>
</evidence>
<evidence type="ECO:0000313" key="3">
    <source>
        <dbReference type="Proteomes" id="UP001187192"/>
    </source>
</evidence>
<keyword evidence="3" id="KW-1185">Reference proteome</keyword>
<dbReference type="EMBL" id="BTGU01000010">
    <property type="protein sequence ID" value="GMN40219.1"/>
    <property type="molecule type" value="Genomic_DNA"/>
</dbReference>
<feature type="region of interest" description="Disordered" evidence="1">
    <location>
        <begin position="45"/>
        <end position="70"/>
    </location>
</feature>
<sequence>MRVDRELHGEITTEKIAIQPSPATSAASLLRSTVTVVMASECQQRSREIYHQPPSGELRQDLEPSMETKNSIATCNASKRTNPTKLLATATNTASSSPATVTSVPSLIVQDGVDRSRPLRGPSANAGHGNRHIRPRATVGIVLAILGTLRDLGPSSTEIEFRDRGDEIGADHKAATIALVPMTDHATLVAVRSPSV</sequence>
<reference evidence="2" key="1">
    <citation type="submission" date="2023-07" db="EMBL/GenBank/DDBJ databases">
        <title>draft genome sequence of fig (Ficus carica).</title>
        <authorList>
            <person name="Takahashi T."/>
            <person name="Nishimura K."/>
        </authorList>
    </citation>
    <scope>NUCLEOTIDE SEQUENCE</scope>
</reference>
<evidence type="ECO:0000313" key="2">
    <source>
        <dbReference type="EMBL" id="GMN40219.1"/>
    </source>
</evidence>
<organism evidence="2 3">
    <name type="scientific">Ficus carica</name>
    <name type="common">Common fig</name>
    <dbReference type="NCBI Taxonomy" id="3494"/>
    <lineage>
        <taxon>Eukaryota</taxon>
        <taxon>Viridiplantae</taxon>
        <taxon>Streptophyta</taxon>
        <taxon>Embryophyta</taxon>
        <taxon>Tracheophyta</taxon>
        <taxon>Spermatophyta</taxon>
        <taxon>Magnoliopsida</taxon>
        <taxon>eudicotyledons</taxon>
        <taxon>Gunneridae</taxon>
        <taxon>Pentapetalae</taxon>
        <taxon>rosids</taxon>
        <taxon>fabids</taxon>
        <taxon>Rosales</taxon>
        <taxon>Moraceae</taxon>
        <taxon>Ficeae</taxon>
        <taxon>Ficus</taxon>
    </lineage>
</organism>
<comment type="caution">
    <text evidence="2">The sequence shown here is derived from an EMBL/GenBank/DDBJ whole genome shotgun (WGS) entry which is preliminary data.</text>
</comment>